<protein>
    <submittedName>
        <fullName evidence="2">Uncharacterized protein</fullName>
    </submittedName>
</protein>
<gene>
    <name evidence="2" type="ORF">EDD58_103494</name>
</gene>
<feature type="compositionally biased region" description="Polar residues" evidence="1">
    <location>
        <begin position="277"/>
        <end position="292"/>
    </location>
</feature>
<dbReference type="Proteomes" id="UP000294937">
    <property type="component" value="Unassembled WGS sequence"/>
</dbReference>
<proteinExistence type="predicted"/>
<evidence type="ECO:0000256" key="1">
    <source>
        <dbReference type="SAM" id="MobiDB-lite"/>
    </source>
</evidence>
<keyword evidence="3" id="KW-1185">Reference proteome</keyword>
<organism evidence="2 3">
    <name type="scientific">Hazenella coriacea</name>
    <dbReference type="NCBI Taxonomy" id="1179467"/>
    <lineage>
        <taxon>Bacteria</taxon>
        <taxon>Bacillati</taxon>
        <taxon>Bacillota</taxon>
        <taxon>Bacilli</taxon>
        <taxon>Bacillales</taxon>
        <taxon>Thermoactinomycetaceae</taxon>
        <taxon>Hazenella</taxon>
    </lineage>
</organism>
<dbReference type="EMBL" id="SMAG01000003">
    <property type="protein sequence ID" value="TCS95068.1"/>
    <property type="molecule type" value="Genomic_DNA"/>
</dbReference>
<accession>A0A4R3L7I5</accession>
<sequence>MNARKYLELANRGQMNPEQLMDALVVELPKLMILYQKSDAGKKPFLSKGSQPTEKFVVVCSDLDAARTIQVSHPQMVELVEEPALPFLIKAYRSDATGILMNPGLPSCLFMVKSQLLKLIREYAVHKLSQLPGPWIPTMNQNLLLVEHQKGNYTVAVYSDIEDAEYVSKKSGGTVIQHPWSVVFERCYQLKAPAPYLHFGLPEKCHLLPKHMQKIQHGPHAGYVESQHVAHPFVMNEKQPELEKIESVLEQSPQLDDKKDEKQGSKVLQEQVMKPTISENEGQPSTGQANESIKQESPVLVKEEKPHIPIVGKEGIIIQKPSQEAPKSSPPIQKEKPQPKLEPSPAVQKPIQRKPIDPAVKLGLEKLEKATVEGQGLANGWEVCRAMAELRRIWVVVDPEGNMVILAGQDQSPIVDFFTSERHAQILIDEAHRKNSQLPSMIPRLVSTKKLYRALAPRHPIVWINRGSTEAWTSIMGDTLPYVLQLMSQLEKEKN</sequence>
<evidence type="ECO:0000313" key="3">
    <source>
        <dbReference type="Proteomes" id="UP000294937"/>
    </source>
</evidence>
<feature type="compositionally biased region" description="Basic and acidic residues" evidence="1">
    <location>
        <begin position="255"/>
        <end position="264"/>
    </location>
</feature>
<comment type="caution">
    <text evidence="2">The sequence shown here is derived from an EMBL/GenBank/DDBJ whole genome shotgun (WGS) entry which is preliminary data.</text>
</comment>
<dbReference type="OrthoDB" id="2986351at2"/>
<dbReference type="AlphaFoldDB" id="A0A4R3L7I5"/>
<name>A0A4R3L7I5_9BACL</name>
<evidence type="ECO:0000313" key="2">
    <source>
        <dbReference type="EMBL" id="TCS95068.1"/>
    </source>
</evidence>
<feature type="region of interest" description="Disordered" evidence="1">
    <location>
        <begin position="250"/>
        <end position="349"/>
    </location>
</feature>
<reference evidence="2 3" key="1">
    <citation type="submission" date="2019-03" db="EMBL/GenBank/DDBJ databases">
        <title>Genomic Encyclopedia of Type Strains, Phase IV (KMG-IV): sequencing the most valuable type-strain genomes for metagenomic binning, comparative biology and taxonomic classification.</title>
        <authorList>
            <person name="Goeker M."/>
        </authorList>
    </citation>
    <scope>NUCLEOTIDE SEQUENCE [LARGE SCALE GENOMIC DNA]</scope>
    <source>
        <strain evidence="2 3">DSM 45707</strain>
    </source>
</reference>
<dbReference type="RefSeq" id="WP_131924422.1">
    <property type="nucleotide sequence ID" value="NZ_SMAG01000003.1"/>
</dbReference>